<dbReference type="InterPro" id="IPR009072">
    <property type="entry name" value="Histone-fold"/>
</dbReference>
<dbReference type="InterPro" id="IPR007125">
    <property type="entry name" value="H2A/H2B/H3"/>
</dbReference>
<dbReference type="SUPFAM" id="SSF47113">
    <property type="entry name" value="Histone-fold"/>
    <property type="match status" value="1"/>
</dbReference>
<gene>
    <name evidence="2" type="ORF">SCF082_LOCUS13523</name>
</gene>
<evidence type="ECO:0000313" key="2">
    <source>
        <dbReference type="EMBL" id="CAK9017192.1"/>
    </source>
</evidence>
<protein>
    <recommendedName>
        <fullName evidence="1">Core Histone H2A/H2B/H3 domain-containing protein</fullName>
    </recommendedName>
</protein>
<feature type="non-terminal residue" evidence="2">
    <location>
        <position position="205"/>
    </location>
</feature>
<keyword evidence="3" id="KW-1185">Reference proteome</keyword>
<dbReference type="Pfam" id="PF00125">
    <property type="entry name" value="Histone"/>
    <property type="match status" value="1"/>
</dbReference>
<dbReference type="Proteomes" id="UP001642464">
    <property type="component" value="Unassembled WGS sequence"/>
</dbReference>
<reference evidence="2 3" key="1">
    <citation type="submission" date="2024-02" db="EMBL/GenBank/DDBJ databases">
        <authorList>
            <person name="Chen Y."/>
            <person name="Shah S."/>
            <person name="Dougan E. K."/>
            <person name="Thang M."/>
            <person name="Chan C."/>
        </authorList>
    </citation>
    <scope>NUCLEOTIDE SEQUENCE [LARGE SCALE GENOMIC DNA]</scope>
</reference>
<feature type="domain" description="Core Histone H2A/H2B/H3" evidence="1">
    <location>
        <begin position="132"/>
        <end position="197"/>
    </location>
</feature>
<dbReference type="EMBL" id="CAXAMM010008384">
    <property type="protein sequence ID" value="CAK9017192.1"/>
    <property type="molecule type" value="Genomic_DNA"/>
</dbReference>
<accession>A0ABP0JS12</accession>
<organism evidence="2 3">
    <name type="scientific">Durusdinium trenchii</name>
    <dbReference type="NCBI Taxonomy" id="1381693"/>
    <lineage>
        <taxon>Eukaryota</taxon>
        <taxon>Sar</taxon>
        <taxon>Alveolata</taxon>
        <taxon>Dinophyceae</taxon>
        <taxon>Suessiales</taxon>
        <taxon>Symbiodiniaceae</taxon>
        <taxon>Durusdinium</taxon>
    </lineage>
</organism>
<comment type="caution">
    <text evidence="2">The sequence shown here is derived from an EMBL/GenBank/DDBJ whole genome shotgun (WGS) entry which is preliminary data.</text>
</comment>
<evidence type="ECO:0000259" key="1">
    <source>
        <dbReference type="Pfam" id="PF00125"/>
    </source>
</evidence>
<sequence>AEELSRAEAEVAMRSKSTLLDRAFSGVEEQDEKIGRGGARHCFLRLRIPVSLESRELVEKHEVLEDEVDPEYILLQFKNDRQRTVVARTVVAAEVEVVRAARKPPRNRNPSKAQTFCCSKASMGRLAKDVFAEVQRGRRPDVDLEEQPELHLAGGALSLLQEIGEAFLAESMAEGQIYSKHAKRETLYASDLRLALRSDAQRALG</sequence>
<proteinExistence type="predicted"/>
<name>A0ABP0JS12_9DINO</name>
<evidence type="ECO:0000313" key="3">
    <source>
        <dbReference type="Proteomes" id="UP001642464"/>
    </source>
</evidence>
<dbReference type="Gene3D" id="1.10.20.10">
    <property type="entry name" value="Histone, subunit A"/>
    <property type="match status" value="1"/>
</dbReference>
<feature type="non-terminal residue" evidence="2">
    <location>
        <position position="1"/>
    </location>
</feature>